<protein>
    <submittedName>
        <fullName evidence="1">Uncharacterized protein</fullName>
    </submittedName>
</protein>
<evidence type="ECO:0000313" key="2">
    <source>
        <dbReference type="Proteomes" id="UP001519332"/>
    </source>
</evidence>
<keyword evidence="2" id="KW-1185">Reference proteome</keyword>
<proteinExistence type="predicted"/>
<organism evidence="1 2">
    <name type="scientific">Kibdelosporangium banguiense</name>
    <dbReference type="NCBI Taxonomy" id="1365924"/>
    <lineage>
        <taxon>Bacteria</taxon>
        <taxon>Bacillati</taxon>
        <taxon>Actinomycetota</taxon>
        <taxon>Actinomycetes</taxon>
        <taxon>Pseudonocardiales</taxon>
        <taxon>Pseudonocardiaceae</taxon>
        <taxon>Kibdelosporangium</taxon>
    </lineage>
</organism>
<name>A0ABS4T5L6_9PSEU</name>
<evidence type="ECO:0000313" key="1">
    <source>
        <dbReference type="EMBL" id="MBP2319755.1"/>
    </source>
</evidence>
<comment type="caution">
    <text evidence="1">The sequence shown here is derived from an EMBL/GenBank/DDBJ whole genome shotgun (WGS) entry which is preliminary data.</text>
</comment>
<gene>
    <name evidence="1" type="ORF">JOF56_000140</name>
</gene>
<sequence>MDTTRHLDHWLKAMPSAGFRYVYWPDSAAPEYLGGLRRWPSGMVDVVIIRDADIAAAYRVRCGRHGNPFLPGVLFWSVEGAAWFVTRSAVELLSPDAPNAPNRAHPMPPTIAALAEPFAAERYSMRIPPRHQPPTTGVA</sequence>
<dbReference type="EMBL" id="JAGINW010000001">
    <property type="protein sequence ID" value="MBP2319755.1"/>
    <property type="molecule type" value="Genomic_DNA"/>
</dbReference>
<reference evidence="1 2" key="1">
    <citation type="submission" date="2021-03" db="EMBL/GenBank/DDBJ databases">
        <title>Sequencing the genomes of 1000 actinobacteria strains.</title>
        <authorList>
            <person name="Klenk H.-P."/>
        </authorList>
    </citation>
    <scope>NUCLEOTIDE SEQUENCE [LARGE SCALE GENOMIC DNA]</scope>
    <source>
        <strain evidence="1 2">DSM 46670</strain>
    </source>
</reference>
<accession>A0ABS4T5L6</accession>
<dbReference type="RefSeq" id="WP_209633335.1">
    <property type="nucleotide sequence ID" value="NZ_JAGINW010000001.1"/>
</dbReference>
<dbReference type="Proteomes" id="UP001519332">
    <property type="component" value="Unassembled WGS sequence"/>
</dbReference>